<dbReference type="EMBL" id="JAXQNO010000017">
    <property type="protein sequence ID" value="KAK4779108.1"/>
    <property type="molecule type" value="Genomic_DNA"/>
</dbReference>
<feature type="region of interest" description="Disordered" evidence="1">
    <location>
        <begin position="71"/>
        <end position="95"/>
    </location>
</feature>
<accession>A0AAN7LA54</accession>
<reference evidence="2 3" key="1">
    <citation type="journal article" date="2023" name="Hortic Res">
        <title>Pangenome of water caltrop reveals structural variations and asymmetric subgenome divergence after allopolyploidization.</title>
        <authorList>
            <person name="Zhang X."/>
            <person name="Chen Y."/>
            <person name="Wang L."/>
            <person name="Yuan Y."/>
            <person name="Fang M."/>
            <person name="Shi L."/>
            <person name="Lu R."/>
            <person name="Comes H.P."/>
            <person name="Ma Y."/>
            <person name="Chen Y."/>
            <person name="Huang G."/>
            <person name="Zhou Y."/>
            <person name="Zheng Z."/>
            <person name="Qiu Y."/>
        </authorList>
    </citation>
    <scope>NUCLEOTIDE SEQUENCE [LARGE SCALE GENOMIC DNA]</scope>
    <source>
        <strain evidence="2">F231</strain>
    </source>
</reference>
<comment type="caution">
    <text evidence="2">The sequence shown here is derived from an EMBL/GenBank/DDBJ whole genome shotgun (WGS) entry which is preliminary data.</text>
</comment>
<sequence>MAIERFFYNLLYVLNNDVLMFLKSDVFEPWAESVHQLNSSVAFCLVSSSQPHCRHQQDLLEGSHLGGLPPLPPPAHPVSCDSPASTGSRKSTCSSAPEPLMIFTRRATVRPAKLVHDLQSPLADAATVIMLREAFVIAG</sequence>
<organism evidence="2 3">
    <name type="scientific">Trapa natans</name>
    <name type="common">Water chestnut</name>
    <dbReference type="NCBI Taxonomy" id="22666"/>
    <lineage>
        <taxon>Eukaryota</taxon>
        <taxon>Viridiplantae</taxon>
        <taxon>Streptophyta</taxon>
        <taxon>Embryophyta</taxon>
        <taxon>Tracheophyta</taxon>
        <taxon>Spermatophyta</taxon>
        <taxon>Magnoliopsida</taxon>
        <taxon>eudicotyledons</taxon>
        <taxon>Gunneridae</taxon>
        <taxon>Pentapetalae</taxon>
        <taxon>rosids</taxon>
        <taxon>malvids</taxon>
        <taxon>Myrtales</taxon>
        <taxon>Lythraceae</taxon>
        <taxon>Trapa</taxon>
    </lineage>
</organism>
<evidence type="ECO:0000313" key="2">
    <source>
        <dbReference type="EMBL" id="KAK4779108.1"/>
    </source>
</evidence>
<evidence type="ECO:0000256" key="1">
    <source>
        <dbReference type="SAM" id="MobiDB-lite"/>
    </source>
</evidence>
<keyword evidence="3" id="KW-1185">Reference proteome</keyword>
<feature type="compositionally biased region" description="Polar residues" evidence="1">
    <location>
        <begin position="82"/>
        <end position="95"/>
    </location>
</feature>
<proteinExistence type="predicted"/>
<dbReference type="AlphaFoldDB" id="A0AAN7LA54"/>
<gene>
    <name evidence="2" type="ORF">SAY86_006636</name>
</gene>
<name>A0AAN7LA54_TRANT</name>
<dbReference type="Proteomes" id="UP001346149">
    <property type="component" value="Unassembled WGS sequence"/>
</dbReference>
<evidence type="ECO:0000313" key="3">
    <source>
        <dbReference type="Proteomes" id="UP001346149"/>
    </source>
</evidence>
<protein>
    <submittedName>
        <fullName evidence="2">Uncharacterized protein</fullName>
    </submittedName>
</protein>